<reference evidence="2 3" key="1">
    <citation type="submission" date="2019-07" db="EMBL/GenBank/DDBJ databases">
        <title>Cryptosporangium phraense sp. nov., isolated from plant litter.</title>
        <authorList>
            <person name="Suriyachadkun C."/>
        </authorList>
    </citation>
    <scope>NUCLEOTIDE SEQUENCE [LARGE SCALE GENOMIC DNA]</scope>
    <source>
        <strain evidence="2 3">A-T 5661</strain>
    </source>
</reference>
<organism evidence="2 3">
    <name type="scientific">Cryptosporangium phraense</name>
    <dbReference type="NCBI Taxonomy" id="2593070"/>
    <lineage>
        <taxon>Bacteria</taxon>
        <taxon>Bacillati</taxon>
        <taxon>Actinomycetota</taxon>
        <taxon>Actinomycetes</taxon>
        <taxon>Cryptosporangiales</taxon>
        <taxon>Cryptosporangiaceae</taxon>
        <taxon>Cryptosporangium</taxon>
    </lineage>
</organism>
<dbReference type="EMBL" id="VIRS01000001">
    <property type="protein sequence ID" value="TQS46871.1"/>
    <property type="molecule type" value="Genomic_DNA"/>
</dbReference>
<keyword evidence="1" id="KW-0472">Membrane</keyword>
<dbReference type="InParanoid" id="A0A545AZW8"/>
<keyword evidence="1" id="KW-0812">Transmembrane</keyword>
<feature type="transmembrane region" description="Helical" evidence="1">
    <location>
        <begin position="38"/>
        <end position="64"/>
    </location>
</feature>
<keyword evidence="1" id="KW-1133">Transmembrane helix</keyword>
<evidence type="ECO:0000313" key="2">
    <source>
        <dbReference type="EMBL" id="TQS46871.1"/>
    </source>
</evidence>
<dbReference type="RefSeq" id="WP_142702489.1">
    <property type="nucleotide sequence ID" value="NZ_VIRS01000001.1"/>
</dbReference>
<accession>A0A545AZW8</accession>
<dbReference type="AlphaFoldDB" id="A0A545AZW8"/>
<protein>
    <submittedName>
        <fullName evidence="2">Uncharacterized protein</fullName>
    </submittedName>
</protein>
<sequence length="65" mass="6567">MTIAAQLAAVAAKPSPATVASAAPAPESGSRARDRLQAASLWVGVVVGLVTIAKELIAAIQLIFR</sequence>
<gene>
    <name evidence="2" type="ORF">FL583_00915</name>
</gene>
<evidence type="ECO:0000256" key="1">
    <source>
        <dbReference type="SAM" id="Phobius"/>
    </source>
</evidence>
<keyword evidence="3" id="KW-1185">Reference proteome</keyword>
<comment type="caution">
    <text evidence="2">The sequence shown here is derived from an EMBL/GenBank/DDBJ whole genome shotgun (WGS) entry which is preliminary data.</text>
</comment>
<name>A0A545AZW8_9ACTN</name>
<dbReference type="Proteomes" id="UP000317982">
    <property type="component" value="Unassembled WGS sequence"/>
</dbReference>
<evidence type="ECO:0000313" key="3">
    <source>
        <dbReference type="Proteomes" id="UP000317982"/>
    </source>
</evidence>
<proteinExistence type="predicted"/>